<feature type="transmembrane region" description="Helical" evidence="6">
    <location>
        <begin position="117"/>
        <end position="141"/>
    </location>
</feature>
<evidence type="ECO:0000256" key="1">
    <source>
        <dbReference type="ARBA" id="ARBA00004651"/>
    </source>
</evidence>
<protein>
    <submittedName>
        <fullName evidence="7">Putative transporter</fullName>
    </submittedName>
</protein>
<evidence type="ECO:0000256" key="4">
    <source>
        <dbReference type="ARBA" id="ARBA00022989"/>
    </source>
</evidence>
<dbReference type="OrthoDB" id="9810109at2"/>
<dbReference type="PIRSF" id="PIRSF006060">
    <property type="entry name" value="AA_transporter"/>
    <property type="match status" value="1"/>
</dbReference>
<feature type="transmembrane region" description="Helical" evidence="6">
    <location>
        <begin position="148"/>
        <end position="172"/>
    </location>
</feature>
<feature type="transmembrane region" description="Helical" evidence="6">
    <location>
        <begin position="39"/>
        <end position="63"/>
    </location>
</feature>
<feature type="transmembrane region" description="Helical" evidence="6">
    <location>
        <begin position="15"/>
        <end position="33"/>
    </location>
</feature>
<evidence type="ECO:0000313" key="7">
    <source>
        <dbReference type="EMBL" id="RDC62903.1"/>
    </source>
</evidence>
<feature type="transmembrane region" description="Helical" evidence="6">
    <location>
        <begin position="224"/>
        <end position="245"/>
    </location>
</feature>
<evidence type="ECO:0000256" key="2">
    <source>
        <dbReference type="ARBA" id="ARBA00022475"/>
    </source>
</evidence>
<gene>
    <name evidence="7" type="ORF">AHMF7616_01502</name>
</gene>
<reference evidence="7 8" key="1">
    <citation type="submission" date="2018-04" db="EMBL/GenBank/DDBJ databases">
        <title>Adhaeribacter sp. HMF7616 genome sequencing and assembly.</title>
        <authorList>
            <person name="Kang H."/>
            <person name="Kang J."/>
            <person name="Cha I."/>
            <person name="Kim H."/>
            <person name="Joh K."/>
        </authorList>
    </citation>
    <scope>NUCLEOTIDE SEQUENCE [LARGE SCALE GENOMIC DNA]</scope>
    <source>
        <strain evidence="7 8">HMF7616</strain>
    </source>
</reference>
<feature type="transmembrane region" description="Helical" evidence="6">
    <location>
        <begin position="275"/>
        <end position="296"/>
    </location>
</feature>
<keyword evidence="8" id="KW-1185">Reference proteome</keyword>
<dbReference type="InterPro" id="IPR002293">
    <property type="entry name" value="AA/rel_permease1"/>
</dbReference>
<evidence type="ECO:0000256" key="5">
    <source>
        <dbReference type="ARBA" id="ARBA00023136"/>
    </source>
</evidence>
<dbReference type="PANTHER" id="PTHR42770:SF7">
    <property type="entry name" value="MEMBRANE PROTEIN"/>
    <property type="match status" value="1"/>
</dbReference>
<feature type="transmembrane region" description="Helical" evidence="6">
    <location>
        <begin position="346"/>
        <end position="369"/>
    </location>
</feature>
<dbReference type="AlphaFoldDB" id="A0A369QDA6"/>
<feature type="transmembrane region" description="Helical" evidence="6">
    <location>
        <begin position="410"/>
        <end position="427"/>
    </location>
</feature>
<comment type="caution">
    <text evidence="7">The sequence shown here is derived from an EMBL/GenBank/DDBJ whole genome shotgun (WGS) entry which is preliminary data.</text>
</comment>
<dbReference type="EMBL" id="QASA01000001">
    <property type="protein sequence ID" value="RDC62903.1"/>
    <property type="molecule type" value="Genomic_DNA"/>
</dbReference>
<keyword evidence="5 6" id="KW-0472">Membrane</keyword>
<feature type="transmembrane region" description="Helical" evidence="6">
    <location>
        <begin position="381"/>
        <end position="404"/>
    </location>
</feature>
<dbReference type="InterPro" id="IPR004757">
    <property type="entry name" value="EtNH_permease"/>
</dbReference>
<dbReference type="InterPro" id="IPR050367">
    <property type="entry name" value="APC_superfamily"/>
</dbReference>
<keyword evidence="2" id="KW-1003">Cell membrane</keyword>
<dbReference type="Gene3D" id="1.20.1740.10">
    <property type="entry name" value="Amino acid/polyamine transporter I"/>
    <property type="match status" value="1"/>
</dbReference>
<keyword evidence="4 6" id="KW-1133">Transmembrane helix</keyword>
<sequence length="459" mass="49437">MVEIQPELKKVLKPVHLWALGVGLVISGEYFGWNYGWGVAGTLGFLVATVIVTIFYVTFIFSFTELTTAIPHAGGPFAYAYRALGPFGALIAGYATLIEFVFAAPAIAFALGSYVHFLYPAVPVLATAIGCYVIFTCLNALGIKESALFSVIVTALAVLELIIYLGIVAPAFEAANFLKNSLPYGWTSIFAALPFAIWLYVCIEGVAMMAEEVKDGKKAIAQGYISGILTLMVLALGVMIFTGGITNGQSLASIDYPLPAAIGLVLGRDNAITKLFASIGLFGLIASFHGIILTYSRQLFALARSRYLPVSLARLHPRYRTPHVALLTGAGFGMLALFYLDTSKLVILSTFGAVIMYITSMVSLFVLRAKEPTLVRPFKAPLYPFFPGLALGLAVVAAIAIFYYYPGLCLVFFVGLGLTSLIFFLTGSHKQLIDESLYRSPPAEVSFSRTNPAVKPSEI</sequence>
<accession>A0A369QDA6</accession>
<keyword evidence="3 6" id="KW-0812">Transmembrane</keyword>
<feature type="transmembrane region" description="Helical" evidence="6">
    <location>
        <begin position="84"/>
        <end position="111"/>
    </location>
</feature>
<dbReference type="GO" id="GO:0022857">
    <property type="term" value="F:transmembrane transporter activity"/>
    <property type="evidence" value="ECO:0007669"/>
    <property type="project" value="InterPro"/>
</dbReference>
<feature type="transmembrane region" description="Helical" evidence="6">
    <location>
        <begin position="184"/>
        <end position="203"/>
    </location>
</feature>
<dbReference type="NCBIfam" id="TIGR00908">
    <property type="entry name" value="2A0305"/>
    <property type="match status" value="1"/>
</dbReference>
<organism evidence="7 8">
    <name type="scientific">Adhaeribacter pallidiroseus</name>
    <dbReference type="NCBI Taxonomy" id="2072847"/>
    <lineage>
        <taxon>Bacteria</taxon>
        <taxon>Pseudomonadati</taxon>
        <taxon>Bacteroidota</taxon>
        <taxon>Cytophagia</taxon>
        <taxon>Cytophagales</taxon>
        <taxon>Hymenobacteraceae</taxon>
        <taxon>Adhaeribacter</taxon>
    </lineage>
</organism>
<feature type="transmembrane region" description="Helical" evidence="6">
    <location>
        <begin position="324"/>
        <end position="340"/>
    </location>
</feature>
<evidence type="ECO:0000313" key="8">
    <source>
        <dbReference type="Proteomes" id="UP000253919"/>
    </source>
</evidence>
<dbReference type="Pfam" id="PF13520">
    <property type="entry name" value="AA_permease_2"/>
    <property type="match status" value="1"/>
</dbReference>
<comment type="subcellular location">
    <subcellularLocation>
        <location evidence="1">Cell membrane</location>
        <topology evidence="1">Multi-pass membrane protein</topology>
    </subcellularLocation>
</comment>
<proteinExistence type="predicted"/>
<dbReference type="PANTHER" id="PTHR42770">
    <property type="entry name" value="AMINO ACID TRANSPORTER-RELATED"/>
    <property type="match status" value="1"/>
</dbReference>
<evidence type="ECO:0000256" key="6">
    <source>
        <dbReference type="SAM" id="Phobius"/>
    </source>
</evidence>
<evidence type="ECO:0000256" key="3">
    <source>
        <dbReference type="ARBA" id="ARBA00022692"/>
    </source>
</evidence>
<dbReference type="GO" id="GO:0005886">
    <property type="term" value="C:plasma membrane"/>
    <property type="evidence" value="ECO:0007669"/>
    <property type="project" value="UniProtKB-SubCell"/>
</dbReference>
<dbReference type="Proteomes" id="UP000253919">
    <property type="component" value="Unassembled WGS sequence"/>
</dbReference>
<name>A0A369QDA6_9BACT</name>